<evidence type="ECO:0000259" key="20">
    <source>
        <dbReference type="Pfam" id="PF14702"/>
    </source>
</evidence>
<feature type="domain" description="Glycogen debranching enzyme C-terminal" evidence="17">
    <location>
        <begin position="1068"/>
        <end position="1528"/>
    </location>
</feature>
<evidence type="ECO:0000256" key="14">
    <source>
        <dbReference type="ARBA" id="ARBA00023295"/>
    </source>
</evidence>
<evidence type="ECO:0000313" key="22">
    <source>
        <dbReference type="Proteomes" id="UP000827284"/>
    </source>
</evidence>
<dbReference type="FunFam" id="3.20.20.80:FF:000242">
    <property type="entry name" value="Glycogen debranching enzyme Gdb1, putative"/>
    <property type="match status" value="1"/>
</dbReference>
<evidence type="ECO:0000256" key="2">
    <source>
        <dbReference type="ARBA" id="ARBA00000927"/>
    </source>
</evidence>
<dbReference type="InterPro" id="IPR010401">
    <property type="entry name" value="AGL/Gdb1"/>
</dbReference>
<dbReference type="FunFam" id="1.50.10.10:FF:000039">
    <property type="entry name" value="Glycogen debranching enzyme Gdb1, putative"/>
    <property type="match status" value="1"/>
</dbReference>
<keyword evidence="12" id="KW-0320">Glycogen biosynthesis</keyword>
<dbReference type="SUPFAM" id="SSF51445">
    <property type="entry name" value="(Trans)glycosidases"/>
    <property type="match status" value="1"/>
</dbReference>
<dbReference type="SUPFAM" id="SSF48208">
    <property type="entry name" value="Six-hairpin glycosidases"/>
    <property type="match status" value="1"/>
</dbReference>
<evidence type="ECO:0000259" key="18">
    <source>
        <dbReference type="Pfam" id="PF14699"/>
    </source>
</evidence>
<organism evidence="21 22">
    <name type="scientific">Entomortierella parvispora</name>
    <dbReference type="NCBI Taxonomy" id="205924"/>
    <lineage>
        <taxon>Eukaryota</taxon>
        <taxon>Fungi</taxon>
        <taxon>Fungi incertae sedis</taxon>
        <taxon>Mucoromycota</taxon>
        <taxon>Mortierellomycotina</taxon>
        <taxon>Mortierellomycetes</taxon>
        <taxon>Mortierellales</taxon>
        <taxon>Mortierellaceae</taxon>
        <taxon>Entomortierella</taxon>
    </lineage>
</organism>
<keyword evidence="8" id="KW-0963">Cytoplasm</keyword>
<keyword evidence="14" id="KW-0326">Glycosidase</keyword>
<dbReference type="EC" id="2.4.1.25" evidence="5"/>
<evidence type="ECO:0000256" key="6">
    <source>
        <dbReference type="ARBA" id="ARBA00012778"/>
    </source>
</evidence>
<dbReference type="InterPro" id="IPR006421">
    <property type="entry name" value="Glycogen_debranch_met"/>
</dbReference>
<evidence type="ECO:0000256" key="8">
    <source>
        <dbReference type="ARBA" id="ARBA00022490"/>
    </source>
</evidence>
<dbReference type="InterPro" id="IPR032788">
    <property type="entry name" value="AGL_central"/>
</dbReference>
<protein>
    <recommendedName>
        <fullName evidence="7">Glycogen debranching enzyme</fullName>
        <ecNumber evidence="5">2.4.1.25</ecNumber>
        <ecNumber evidence="6">3.2.1.33</ecNumber>
    </recommendedName>
    <alternativeName>
        <fullName evidence="16">Glycogen debrancher</fullName>
    </alternativeName>
</protein>
<comment type="caution">
    <text evidence="21">The sequence shown here is derived from an EMBL/GenBank/DDBJ whole genome shotgun (WGS) entry which is preliminary data.</text>
</comment>
<reference evidence="21" key="2">
    <citation type="journal article" date="2022" name="Microbiol. Resour. Announc.">
        <title>Whole-Genome Sequence of Entomortierella parvispora E1425, a Mucoromycotan Fungus Associated with Burkholderiaceae-Related Endosymbiotic Bacteria.</title>
        <authorList>
            <person name="Herlambang A."/>
            <person name="Guo Y."/>
            <person name="Takashima Y."/>
            <person name="Narisawa K."/>
            <person name="Ohta H."/>
            <person name="Nishizawa T."/>
        </authorList>
    </citation>
    <scope>NUCLEOTIDE SEQUENCE</scope>
    <source>
        <strain evidence="21">E1425</strain>
    </source>
</reference>
<name>A0A9P3H492_9FUNG</name>
<dbReference type="InterPro" id="IPR008928">
    <property type="entry name" value="6-hairpin_glycosidase_sf"/>
</dbReference>
<feature type="domain" description="Glycogen debranching enzyme glucanotransferase" evidence="19">
    <location>
        <begin position="139"/>
        <end position="586"/>
    </location>
</feature>
<keyword evidence="10" id="KW-0808">Transferase</keyword>
<dbReference type="Gene3D" id="3.20.20.80">
    <property type="entry name" value="Glycosidases"/>
    <property type="match status" value="2"/>
</dbReference>
<dbReference type="InterPro" id="IPR032792">
    <property type="entry name" value="AGL_glucanoTrfase"/>
</dbReference>
<dbReference type="FunFam" id="3.20.20.80:FF:000070">
    <property type="entry name" value="GDB1p Glycogen debranching enzyme"/>
    <property type="match status" value="1"/>
</dbReference>
<evidence type="ECO:0000256" key="10">
    <source>
        <dbReference type="ARBA" id="ARBA00022679"/>
    </source>
</evidence>
<dbReference type="Pfam" id="PF06202">
    <property type="entry name" value="GDE_C"/>
    <property type="match status" value="1"/>
</dbReference>
<feature type="domain" description="Eukaryotic glycogen debranching enzyme N-terminal" evidence="18">
    <location>
        <begin position="41"/>
        <end position="128"/>
    </location>
</feature>
<dbReference type="Pfam" id="PF14702">
    <property type="entry name" value="hGDE_central"/>
    <property type="match status" value="1"/>
</dbReference>
<accession>A0A9P3H492</accession>
<dbReference type="PANTHER" id="PTHR10569">
    <property type="entry name" value="GLYCOGEN DEBRANCHING ENZYME"/>
    <property type="match status" value="1"/>
</dbReference>
<proteinExistence type="inferred from homology"/>
<evidence type="ECO:0000256" key="3">
    <source>
        <dbReference type="ARBA" id="ARBA00003530"/>
    </source>
</evidence>
<evidence type="ECO:0000256" key="16">
    <source>
        <dbReference type="ARBA" id="ARBA00031477"/>
    </source>
</evidence>
<evidence type="ECO:0000313" key="21">
    <source>
        <dbReference type="EMBL" id="GJJ69754.1"/>
    </source>
</evidence>
<comment type="similarity">
    <text evidence="15">Belongs to the glycogen debranching enzyme family.</text>
</comment>
<keyword evidence="9" id="KW-0328">Glycosyltransferase</keyword>
<dbReference type="InterPro" id="IPR029436">
    <property type="entry name" value="AGL_euk_N"/>
</dbReference>
<evidence type="ECO:0000256" key="9">
    <source>
        <dbReference type="ARBA" id="ARBA00022676"/>
    </source>
</evidence>
<evidence type="ECO:0000256" key="13">
    <source>
        <dbReference type="ARBA" id="ARBA00023268"/>
    </source>
</evidence>
<dbReference type="EC" id="3.2.1.33" evidence="6"/>
<dbReference type="EMBL" id="BQFW01000003">
    <property type="protein sequence ID" value="GJJ69754.1"/>
    <property type="molecule type" value="Genomic_DNA"/>
</dbReference>
<evidence type="ECO:0000259" key="17">
    <source>
        <dbReference type="Pfam" id="PF06202"/>
    </source>
</evidence>
<dbReference type="InterPro" id="IPR032790">
    <property type="entry name" value="GDE_C"/>
</dbReference>
<comment type="function">
    <text evidence="3">Multifunctional enzyme acting as 1,4-alpha-D-glucan:1,4-alpha-D-glucan 4-alpha-D-glycosyltransferase and amylo-1,6-glucosidase in glycogen degradation.</text>
</comment>
<keyword evidence="22" id="KW-1185">Reference proteome</keyword>
<evidence type="ECO:0000256" key="7">
    <source>
        <dbReference type="ARBA" id="ARBA00020723"/>
    </source>
</evidence>
<dbReference type="OrthoDB" id="10248904at2759"/>
<gene>
    <name evidence="21" type="ORF">EMPS_02102</name>
</gene>
<evidence type="ECO:0000256" key="11">
    <source>
        <dbReference type="ARBA" id="ARBA00022801"/>
    </source>
</evidence>
<dbReference type="GO" id="GO:0005980">
    <property type="term" value="P:glycogen catabolic process"/>
    <property type="evidence" value="ECO:0007669"/>
    <property type="project" value="InterPro"/>
</dbReference>
<dbReference type="CDD" id="cd11327">
    <property type="entry name" value="AmyAc_Glg_debranch_2"/>
    <property type="match status" value="1"/>
</dbReference>
<dbReference type="GO" id="GO:0005978">
    <property type="term" value="P:glycogen biosynthetic process"/>
    <property type="evidence" value="ECO:0007669"/>
    <property type="project" value="UniProtKB-KW"/>
</dbReference>
<sequence length="1545" mass="175170">MLMSDQAEPTVVLRIELDDDGSPAESSSYYRLPPPDAPYILQFKVIAGSLASNQGSVWTNYPPEGTPFQRSQFYQHALAGLEVECDLRITGAGAFEYYVEHSPYVENGTVVWGRSKTGYFVVDPQLKVESKDGSSAAGSLPLEALVIESVVPKWMGKLSEWTPHLETISKSGYNMIHFVPLQYRGISNSPYSIFDQLKFDPHLFENKDKDKSEDEQRAIVKAMLTRIENDYGALSLTDIVWNHTACNSTWLWDHPEAGYNLHNSPHLIPAFELDSALLKFSASIADPATSLPSNIKTEAELKIVMTELRRVVFAEIKLWEFYVVDVLTSLKELESSILTKVKYRLDLFKHEELKKMTLKEKADTLRDAAMIEADEHGARYHKKIITDVAMSFMAALLNQELTTSGPKSIDTICDHYKAILNEVNLEFYKSYDKDVATIISNIENRVKYIRLDEHGPRLGPVTEENPLVETYFTRLPENKRTAAHPPGSLALVNNGWIWNADPLQDFAGKSSHAYLRREVIIWGDCVKLRYGNGPEDVPYLWERMKEYTMQSARLFHGFRIDNCHSTPIHLAQYLLDAARTVRPNLYVVAELFTGSEAMDIRFVSRLGINSLIREAMQAWEPRELSRLIHRHGLKPVGCMDRSSLCEDVSRVTPDGKVVRSRVSPLVGSHPHALFMDCTHDNETPNQKRRAEDTLSNGALVCMTSCAIGSVKGYDEIYPTLLNLVTESRHYVTYEDPMAVGICSVKARLNRLHAELALEGYEEAHVHHENEYIIVHRQHPKTLKGYILIAHTSFYDNPKRGEIQPIRLRDTTTKVIMSVGLEIASRTVDKNDKFLEGMPSKLVELALPKISALSDDQGAFTEIEIPERFPGGSIILLETSVDSKVPSDIETLVRTIPERVMGSLGWMELNVVLYRCDGEEQDLTPGNGVYNIPGHGSLVYCGLEGYVSVLKPIIESNDLGHPFCAHLRQGHWALDYISDRIQRHLAIFPALASVLEWYKDRMGAIKLLPNYLVPRYFALAVMTAYEAARVRAYQLMTPLIQKGDYFTRSLSLTAMQVYSFVDSASLNPTAKTPSLAAGLPHFTYRHMRTWGRDVFISLRGILLVTGQFEAAKEHILAFASSLKHGMIPNLLDSLRSPRYNSRDSVWWFFQSVQDYCTLVPNGEDILQESFARRFPDGQRFVEYTSPEAYSTTVTLEDILVEILEAHANGIHYREWNAGPRLDEQMSDKGFQVDVDLDFTTGFVTGGSVYNCGTWMDKMGESAKAGTKGVPATPRDGANVEIIGLLKSSLRWVIELHQKKKFRLDTIQIGETHFKGVKRPARTLTIEQWNDLIQQNFEKYFYVPLDSAKDGEYKIHSELVNRRGMYKDTYGSITPFADYQMRPNFPVAMCVAPELFNKEHAMGALNLAKEVLLGPLGMRTLDSIDWAYRPNYDNQNDSDDRMVAKGWNYHQGPEWLWCTGYFFRAYLHFRLMCEPDKVKDTVFELHRMMLPHKAQLETSPWAGLAELTNLDGAICMDACQSQAWSSSTLLDLLYDINILRQDGRLKE</sequence>
<evidence type="ECO:0000256" key="12">
    <source>
        <dbReference type="ARBA" id="ARBA00023056"/>
    </source>
</evidence>
<comment type="subcellular location">
    <subcellularLocation>
        <location evidence="4">Cytoplasm</location>
    </subcellularLocation>
</comment>
<evidence type="ECO:0000259" key="19">
    <source>
        <dbReference type="Pfam" id="PF14701"/>
    </source>
</evidence>
<dbReference type="GO" id="GO:0004135">
    <property type="term" value="F:amylo-alpha-1,6-glucosidase activity"/>
    <property type="evidence" value="ECO:0007669"/>
    <property type="project" value="UniProtKB-EC"/>
</dbReference>
<keyword evidence="11" id="KW-0378">Hydrolase</keyword>
<comment type="catalytic activity">
    <reaction evidence="2">
        <text>Hydrolysis of (1-&gt;6)-alpha-D-glucosidic branch linkages in glycogen phosphorylase limit dextrin.</text>
        <dbReference type="EC" id="3.2.1.33"/>
    </reaction>
</comment>
<evidence type="ECO:0000256" key="4">
    <source>
        <dbReference type="ARBA" id="ARBA00004496"/>
    </source>
</evidence>
<dbReference type="PANTHER" id="PTHR10569:SF2">
    <property type="entry name" value="GLYCOGEN DEBRANCHING ENZYME"/>
    <property type="match status" value="1"/>
</dbReference>
<comment type="catalytic activity">
    <reaction evidence="1">
        <text>Transfers a segment of a (1-&gt;4)-alpha-D-glucan to a new position in an acceptor, which may be glucose or a (1-&gt;4)-alpha-D-glucan.</text>
        <dbReference type="EC" id="2.4.1.25"/>
    </reaction>
</comment>
<keyword evidence="13" id="KW-0511">Multifunctional enzyme</keyword>
<evidence type="ECO:0000256" key="15">
    <source>
        <dbReference type="ARBA" id="ARBA00025780"/>
    </source>
</evidence>
<dbReference type="Pfam" id="PF14701">
    <property type="entry name" value="hDGE_amylase"/>
    <property type="match status" value="1"/>
</dbReference>
<dbReference type="Pfam" id="PF14699">
    <property type="entry name" value="hGDE_N"/>
    <property type="match status" value="1"/>
</dbReference>
<feature type="domain" description="Glycogen debranching enzyme central" evidence="20">
    <location>
        <begin position="740"/>
        <end position="980"/>
    </location>
</feature>
<dbReference type="GO" id="GO:0005737">
    <property type="term" value="C:cytoplasm"/>
    <property type="evidence" value="ECO:0007669"/>
    <property type="project" value="UniProtKB-SubCell"/>
</dbReference>
<dbReference type="InterPro" id="IPR017853">
    <property type="entry name" value="GH"/>
</dbReference>
<evidence type="ECO:0000256" key="5">
    <source>
        <dbReference type="ARBA" id="ARBA00012560"/>
    </source>
</evidence>
<dbReference type="GO" id="GO:0004134">
    <property type="term" value="F:4-alpha-glucanotransferase activity"/>
    <property type="evidence" value="ECO:0007669"/>
    <property type="project" value="UniProtKB-EC"/>
</dbReference>
<dbReference type="NCBIfam" id="TIGR01531">
    <property type="entry name" value="glyc_debranch"/>
    <property type="match status" value="1"/>
</dbReference>
<dbReference type="Proteomes" id="UP000827284">
    <property type="component" value="Unassembled WGS sequence"/>
</dbReference>
<evidence type="ECO:0000256" key="1">
    <source>
        <dbReference type="ARBA" id="ARBA00000439"/>
    </source>
</evidence>
<reference evidence="21" key="1">
    <citation type="submission" date="2021-11" db="EMBL/GenBank/DDBJ databases">
        <authorList>
            <person name="Herlambang A."/>
            <person name="Guo Y."/>
            <person name="Takashima Y."/>
            <person name="Nishizawa T."/>
        </authorList>
    </citation>
    <scope>NUCLEOTIDE SEQUENCE</scope>
    <source>
        <strain evidence="21">E1425</strain>
    </source>
</reference>